<accession>A0A2K8SPN1</accession>
<dbReference type="OrthoDB" id="9801155at2"/>
<dbReference type="GO" id="GO:0004497">
    <property type="term" value="F:monooxygenase activity"/>
    <property type="evidence" value="ECO:0007669"/>
    <property type="project" value="UniProtKB-KW"/>
</dbReference>
<dbReference type="PROSITE" id="PS00086">
    <property type="entry name" value="CYTOCHROME_P450"/>
    <property type="match status" value="1"/>
</dbReference>
<name>A0A2K8SPN1_9NOSO</name>
<organism evidence="3 4">
    <name type="scientific">Nostoc flagelliforme CCNUN1</name>
    <dbReference type="NCBI Taxonomy" id="2038116"/>
    <lineage>
        <taxon>Bacteria</taxon>
        <taxon>Bacillati</taxon>
        <taxon>Cyanobacteriota</taxon>
        <taxon>Cyanophyceae</taxon>
        <taxon>Nostocales</taxon>
        <taxon>Nostocaceae</taxon>
        <taxon>Nostoc</taxon>
    </lineage>
</organism>
<dbReference type="KEGG" id="nfl:COO91_03369"/>
<keyword evidence="2" id="KW-0479">Metal-binding</keyword>
<dbReference type="GO" id="GO:0005506">
    <property type="term" value="F:iron ion binding"/>
    <property type="evidence" value="ECO:0007669"/>
    <property type="project" value="InterPro"/>
</dbReference>
<sequence>MDIGTPLKTSSSQDTETCKIKFNPFATGFKEDPYTTYRLLRQHEPIHRALDMWVVTKYQDITHVLASDAVSVNYIPQYIIQQNAGDIPGIVELGEKAIVFTDPPEHGRLRRLASQAFNTISIQAHTFYIQQLIETLIGPKINAESINFAQIAHQIPLLTISHLLDIPDEYIGVLDENLHRVRLVLEPGLLTKLRIRRIEDDLQVCLELFLDIIQYRQSHLGEDLLSKLIQARIGEDKLSHRELAIACVMTYVAGHETSKGLLGNGVLAFATHPHQWSIFRDGKVSSKQVVDEILRFDPPLQQTVRLAVSNLQVGQQTIGKGEKMLLCIASANRDEDQFANADDFDITRDASSQIAFGHGMHNCIGQMLARLEAQFLLSYLVKHVQQIELSSTDYRWIDDGFITRTLSYLPVNLKSA</sequence>
<dbReference type="RefSeq" id="WP_100899069.1">
    <property type="nucleotide sequence ID" value="NZ_CAWNNC010000001.1"/>
</dbReference>
<keyword evidence="2" id="KW-0560">Oxidoreductase</keyword>
<dbReference type="GO" id="GO:0016705">
    <property type="term" value="F:oxidoreductase activity, acting on paired donors, with incorporation or reduction of molecular oxygen"/>
    <property type="evidence" value="ECO:0007669"/>
    <property type="project" value="InterPro"/>
</dbReference>
<dbReference type="InterPro" id="IPR017972">
    <property type="entry name" value="Cyt_P450_CS"/>
</dbReference>
<evidence type="ECO:0000313" key="3">
    <source>
        <dbReference type="EMBL" id="AUB37424.1"/>
    </source>
</evidence>
<dbReference type="PANTHER" id="PTHR46696">
    <property type="entry name" value="P450, PUTATIVE (EUROFUNG)-RELATED"/>
    <property type="match status" value="1"/>
</dbReference>
<dbReference type="InterPro" id="IPR002397">
    <property type="entry name" value="Cyt_P450_B"/>
</dbReference>
<keyword evidence="4" id="KW-1185">Reference proteome</keyword>
<dbReference type="InterPro" id="IPR036396">
    <property type="entry name" value="Cyt_P450_sf"/>
</dbReference>
<dbReference type="InterPro" id="IPR001128">
    <property type="entry name" value="Cyt_P450"/>
</dbReference>
<evidence type="ECO:0000256" key="1">
    <source>
        <dbReference type="ARBA" id="ARBA00010617"/>
    </source>
</evidence>
<gene>
    <name evidence="3" type="ORF">COO91_03369</name>
</gene>
<dbReference type="PRINTS" id="PR00385">
    <property type="entry name" value="P450"/>
</dbReference>
<reference evidence="3 4" key="1">
    <citation type="submission" date="2017-11" db="EMBL/GenBank/DDBJ databases">
        <title>Complete genome of a free-living desiccation-tolerant cyanobacterium and its photosynthetic adaptation to extreme terrestrial habitat.</title>
        <authorList>
            <person name="Shang J."/>
        </authorList>
    </citation>
    <scope>NUCLEOTIDE SEQUENCE [LARGE SCALE GENOMIC DNA]</scope>
    <source>
        <strain evidence="3 4">CCNUN1</strain>
    </source>
</reference>
<dbReference type="AlphaFoldDB" id="A0A2K8SPN1"/>
<keyword evidence="2" id="KW-0408">Iron</keyword>
<dbReference type="Proteomes" id="UP000232003">
    <property type="component" value="Chromosome"/>
</dbReference>
<dbReference type="SUPFAM" id="SSF48264">
    <property type="entry name" value="Cytochrome P450"/>
    <property type="match status" value="1"/>
</dbReference>
<dbReference type="EMBL" id="CP024785">
    <property type="protein sequence ID" value="AUB37424.1"/>
    <property type="molecule type" value="Genomic_DNA"/>
</dbReference>
<evidence type="ECO:0000256" key="2">
    <source>
        <dbReference type="RuleBase" id="RU000461"/>
    </source>
</evidence>
<dbReference type="PANTHER" id="PTHR46696:SF1">
    <property type="entry name" value="CYTOCHROME P450 YJIB-RELATED"/>
    <property type="match status" value="1"/>
</dbReference>
<dbReference type="PRINTS" id="PR00359">
    <property type="entry name" value="BP450"/>
</dbReference>
<dbReference type="Pfam" id="PF00067">
    <property type="entry name" value="p450"/>
    <property type="match status" value="1"/>
</dbReference>
<protein>
    <submittedName>
        <fullName evidence="3">Cytochrome P450</fullName>
    </submittedName>
</protein>
<comment type="similarity">
    <text evidence="1 2">Belongs to the cytochrome P450 family.</text>
</comment>
<proteinExistence type="inferred from homology"/>
<evidence type="ECO:0000313" key="4">
    <source>
        <dbReference type="Proteomes" id="UP000232003"/>
    </source>
</evidence>
<dbReference type="Gene3D" id="1.10.630.10">
    <property type="entry name" value="Cytochrome P450"/>
    <property type="match status" value="1"/>
</dbReference>
<keyword evidence="2" id="KW-0503">Monooxygenase</keyword>
<keyword evidence="2" id="KW-0349">Heme</keyword>
<dbReference type="GO" id="GO:0020037">
    <property type="term" value="F:heme binding"/>
    <property type="evidence" value="ECO:0007669"/>
    <property type="project" value="InterPro"/>
</dbReference>